<protein>
    <submittedName>
        <fullName evidence="2">Uncharacterized protein</fullName>
    </submittedName>
</protein>
<accession>A0ABM8E270</accession>
<sequence>MIATAMMIVSTQNRAPRPRDGSSGRVSAASVIVVSSRSREVAVPTVVGVTIDRGASGLTEPASVGRDFTLAG</sequence>
<organism evidence="2 3">
    <name type="scientific">Microbacterium terricola</name>
    <dbReference type="NCBI Taxonomy" id="344163"/>
    <lineage>
        <taxon>Bacteria</taxon>
        <taxon>Bacillati</taxon>
        <taxon>Actinomycetota</taxon>
        <taxon>Actinomycetes</taxon>
        <taxon>Micrococcales</taxon>
        <taxon>Microbacteriaceae</taxon>
        <taxon>Microbacterium</taxon>
    </lineage>
</organism>
<name>A0ABM8E270_9MICO</name>
<dbReference type="Proteomes" id="UP001317779">
    <property type="component" value="Chromosome"/>
</dbReference>
<feature type="region of interest" description="Disordered" evidence="1">
    <location>
        <begin position="1"/>
        <end position="25"/>
    </location>
</feature>
<keyword evidence="3" id="KW-1185">Reference proteome</keyword>
<evidence type="ECO:0000313" key="2">
    <source>
        <dbReference type="EMBL" id="BDV32057.1"/>
    </source>
</evidence>
<dbReference type="EMBL" id="AP027141">
    <property type="protein sequence ID" value="BDV32057.1"/>
    <property type="molecule type" value="Genomic_DNA"/>
</dbReference>
<gene>
    <name evidence="2" type="ORF">Microterr_27170</name>
</gene>
<proteinExistence type="predicted"/>
<evidence type="ECO:0000313" key="3">
    <source>
        <dbReference type="Proteomes" id="UP001317779"/>
    </source>
</evidence>
<reference evidence="2 3" key="1">
    <citation type="submission" date="2022-12" db="EMBL/GenBank/DDBJ databases">
        <title>Microbacterium terricola strain KV-448 chromosome, complete genome.</title>
        <authorList>
            <person name="Oshima T."/>
            <person name="Moriya T."/>
            <person name="Bessho Y."/>
        </authorList>
    </citation>
    <scope>NUCLEOTIDE SEQUENCE [LARGE SCALE GENOMIC DNA]</scope>
    <source>
        <strain evidence="2 3">KV-448</strain>
    </source>
</reference>
<evidence type="ECO:0000256" key="1">
    <source>
        <dbReference type="SAM" id="MobiDB-lite"/>
    </source>
</evidence>